<comment type="caution">
    <text evidence="2">The sequence shown here is derived from an EMBL/GenBank/DDBJ whole genome shotgun (WGS) entry which is preliminary data.</text>
</comment>
<dbReference type="Proteomes" id="UP000886595">
    <property type="component" value="Unassembled WGS sequence"/>
</dbReference>
<protein>
    <submittedName>
        <fullName evidence="2">Uncharacterized protein</fullName>
    </submittedName>
</protein>
<evidence type="ECO:0000256" key="1">
    <source>
        <dbReference type="SAM" id="Phobius"/>
    </source>
</evidence>
<gene>
    <name evidence="2" type="ORF">Bca52824_008592</name>
</gene>
<sequence length="173" mass="20302">MAALSTFYHPLCAHHNHRTTRRSVRSLTVMACRKHKLPEESGGVIQRTVIRMITEAEKIEKNLKPEKKGDMKDLMLMSLSFAVYVYISQLMVCAYFSWTHVALPSAGSKGVLMVQQHRVQNFFYKFFQDLNLCLRSCIFRKKCLHLVNMQKVHKKIYRRACIIWEKETINTHL</sequence>
<keyword evidence="3" id="KW-1185">Reference proteome</keyword>
<reference evidence="2 3" key="1">
    <citation type="submission" date="2020-02" db="EMBL/GenBank/DDBJ databases">
        <authorList>
            <person name="Ma Q."/>
            <person name="Huang Y."/>
            <person name="Song X."/>
            <person name="Pei D."/>
        </authorList>
    </citation>
    <scope>NUCLEOTIDE SEQUENCE [LARGE SCALE GENOMIC DNA]</scope>
    <source>
        <strain evidence="2">Sxm20200214</strain>
        <tissue evidence="2">Leaf</tissue>
    </source>
</reference>
<keyword evidence="1" id="KW-0812">Transmembrane</keyword>
<dbReference type="EMBL" id="JAAMPC010000002">
    <property type="protein sequence ID" value="KAG2325864.1"/>
    <property type="molecule type" value="Genomic_DNA"/>
</dbReference>
<dbReference type="OrthoDB" id="1938779at2759"/>
<feature type="transmembrane region" description="Helical" evidence="1">
    <location>
        <begin position="74"/>
        <end position="98"/>
    </location>
</feature>
<organism evidence="2 3">
    <name type="scientific">Brassica carinata</name>
    <name type="common">Ethiopian mustard</name>
    <name type="synonym">Abyssinian cabbage</name>
    <dbReference type="NCBI Taxonomy" id="52824"/>
    <lineage>
        <taxon>Eukaryota</taxon>
        <taxon>Viridiplantae</taxon>
        <taxon>Streptophyta</taxon>
        <taxon>Embryophyta</taxon>
        <taxon>Tracheophyta</taxon>
        <taxon>Spermatophyta</taxon>
        <taxon>Magnoliopsida</taxon>
        <taxon>eudicotyledons</taxon>
        <taxon>Gunneridae</taxon>
        <taxon>Pentapetalae</taxon>
        <taxon>rosids</taxon>
        <taxon>malvids</taxon>
        <taxon>Brassicales</taxon>
        <taxon>Brassicaceae</taxon>
        <taxon>Brassiceae</taxon>
        <taxon>Brassica</taxon>
    </lineage>
</organism>
<accession>A0A8X7WA52</accession>
<evidence type="ECO:0000313" key="2">
    <source>
        <dbReference type="EMBL" id="KAG2325864.1"/>
    </source>
</evidence>
<keyword evidence="1" id="KW-0472">Membrane</keyword>
<evidence type="ECO:0000313" key="3">
    <source>
        <dbReference type="Proteomes" id="UP000886595"/>
    </source>
</evidence>
<name>A0A8X7WA52_BRACI</name>
<dbReference type="AlphaFoldDB" id="A0A8X7WA52"/>
<keyword evidence="1" id="KW-1133">Transmembrane helix</keyword>
<proteinExistence type="predicted"/>